<evidence type="ECO:0000313" key="1">
    <source>
        <dbReference type="EMBL" id="MBU9738562.1"/>
    </source>
</evidence>
<proteinExistence type="predicted"/>
<accession>A0A949K8S2</accession>
<dbReference type="AlphaFoldDB" id="A0A949K8S2"/>
<dbReference type="RefSeq" id="WP_238722697.1">
    <property type="nucleotide sequence ID" value="NZ_JAHQCW010000037.1"/>
</dbReference>
<sequence>MRVPVLGEWRRVQKSNLQKDLQKEWMDTTLFKGKYKVVSGKKVKIDSFGSGYQTYTVKFNDEKSVMTIIPAVTSADSSEKWYNLH</sequence>
<gene>
    <name evidence="1" type="ORF">KTH89_18635</name>
</gene>
<dbReference type="EMBL" id="JAHQCW010000037">
    <property type="protein sequence ID" value="MBU9738562.1"/>
    <property type="molecule type" value="Genomic_DNA"/>
</dbReference>
<name>A0A949K8S2_9FIRM</name>
<protein>
    <submittedName>
        <fullName evidence="1">Uncharacterized protein</fullName>
    </submittedName>
</protein>
<keyword evidence="2" id="KW-1185">Reference proteome</keyword>
<evidence type="ECO:0000313" key="2">
    <source>
        <dbReference type="Proteomes" id="UP000712157"/>
    </source>
</evidence>
<comment type="caution">
    <text evidence="1">The sequence shown here is derived from an EMBL/GenBank/DDBJ whole genome shotgun (WGS) entry which is preliminary data.</text>
</comment>
<reference evidence="1" key="1">
    <citation type="submission" date="2021-06" db="EMBL/GenBank/DDBJ databases">
        <title>Description of novel taxa of the family Lachnospiraceae.</title>
        <authorList>
            <person name="Chaplin A.V."/>
            <person name="Sokolova S.R."/>
            <person name="Pikina A.P."/>
            <person name="Korzhanova M."/>
            <person name="Belova V."/>
            <person name="Korostin D."/>
            <person name="Efimov B.A."/>
        </authorList>
    </citation>
    <scope>NUCLEOTIDE SEQUENCE</scope>
    <source>
        <strain evidence="1">ASD5720</strain>
    </source>
</reference>
<dbReference type="Proteomes" id="UP000712157">
    <property type="component" value="Unassembled WGS sequence"/>
</dbReference>
<organism evidence="1 2">
    <name type="scientific">Diplocloster agilis</name>
    <dbReference type="NCBI Taxonomy" id="2850323"/>
    <lineage>
        <taxon>Bacteria</taxon>
        <taxon>Bacillati</taxon>
        <taxon>Bacillota</taxon>
        <taxon>Clostridia</taxon>
        <taxon>Lachnospirales</taxon>
        <taxon>Lachnospiraceae</taxon>
        <taxon>Diplocloster</taxon>
    </lineage>
</organism>